<sequence>MQILERLFGRKKARGAPADDELGRMVARVYGLYPRLRHAHDHDARLHSAVAKSLAYLRDRVAAFPLVRAVSPQAWATDPCIRAFFASAQDIPDAIGRSRDLRASFARSPGDAEVHAVLGMDMQERQVLGASHEGGVTRTEVPQTTVSFSDHQFRICGSSVDALRDEIVARMMDQLGIEALAMIAEEGDRRDALKKERALLMTRLKILERQDAGMRSMAGGSQADPADRARLEAEMDENSQELRSLGSLSELVDRQLECFCQVFSDPASRIHVAARQVRLNRMNIVVADAAPEDAHTLDLQIARVPGDPPRERAIAIVRVARVDLPAASNPLDQATRLLG</sequence>
<gene>
    <name evidence="2" type="ORF">WKW82_29815</name>
</gene>
<protein>
    <submittedName>
        <fullName evidence="2">Uncharacterized protein</fullName>
    </submittedName>
</protein>
<organism evidence="2 3">
    <name type="scientific">Variovorax rhizosphaerae</name>
    <dbReference type="NCBI Taxonomy" id="1836200"/>
    <lineage>
        <taxon>Bacteria</taxon>
        <taxon>Pseudomonadati</taxon>
        <taxon>Pseudomonadota</taxon>
        <taxon>Betaproteobacteria</taxon>
        <taxon>Burkholderiales</taxon>
        <taxon>Comamonadaceae</taxon>
        <taxon>Variovorax</taxon>
    </lineage>
</organism>
<reference evidence="2 3" key="1">
    <citation type="submission" date="2024-03" db="EMBL/GenBank/DDBJ databases">
        <title>Novel species of the genus Variovorax.</title>
        <authorList>
            <person name="Liu Q."/>
            <person name="Xin Y.-H."/>
        </authorList>
    </citation>
    <scope>NUCLEOTIDE SEQUENCE [LARGE SCALE GENOMIC DNA]</scope>
    <source>
        <strain evidence="2 3">KACC 18900</strain>
    </source>
</reference>
<keyword evidence="3" id="KW-1185">Reference proteome</keyword>
<evidence type="ECO:0000256" key="1">
    <source>
        <dbReference type="SAM" id="Coils"/>
    </source>
</evidence>
<evidence type="ECO:0000313" key="2">
    <source>
        <dbReference type="EMBL" id="MEJ8850870.1"/>
    </source>
</evidence>
<dbReference type="RefSeq" id="WP_340346344.1">
    <property type="nucleotide sequence ID" value="NZ_JBBKZT010000017.1"/>
</dbReference>
<keyword evidence="1" id="KW-0175">Coiled coil</keyword>
<dbReference type="EMBL" id="JBBKZT010000017">
    <property type="protein sequence ID" value="MEJ8850870.1"/>
    <property type="molecule type" value="Genomic_DNA"/>
</dbReference>
<comment type="caution">
    <text evidence="2">The sequence shown here is derived from an EMBL/GenBank/DDBJ whole genome shotgun (WGS) entry which is preliminary data.</text>
</comment>
<dbReference type="Proteomes" id="UP001385892">
    <property type="component" value="Unassembled WGS sequence"/>
</dbReference>
<feature type="coiled-coil region" evidence="1">
    <location>
        <begin position="190"/>
        <end position="248"/>
    </location>
</feature>
<name>A0ABU8WTI7_9BURK</name>
<proteinExistence type="predicted"/>
<accession>A0ABU8WTI7</accession>
<evidence type="ECO:0000313" key="3">
    <source>
        <dbReference type="Proteomes" id="UP001385892"/>
    </source>
</evidence>